<accession>A0A1B1Z5X6</accession>
<dbReference type="PIRSF" id="PIRSF021292">
    <property type="entry name" value="Competence_ComGD"/>
    <property type="match status" value="1"/>
</dbReference>
<evidence type="ECO:0000313" key="1">
    <source>
        <dbReference type="EMBL" id="ANX12877.1"/>
    </source>
</evidence>
<dbReference type="SUPFAM" id="SSF54523">
    <property type="entry name" value="Pili subunits"/>
    <property type="match status" value="1"/>
</dbReference>
<dbReference type="KEGG" id="far:ABE41_012735"/>
<dbReference type="EMBL" id="CP016761">
    <property type="protein sequence ID" value="ANX12877.1"/>
    <property type="molecule type" value="Genomic_DNA"/>
</dbReference>
<keyword evidence="2" id="KW-1185">Reference proteome</keyword>
<sequence length="136" mass="15620">MIEMIIVLLIIGLIGSATYPKFNSFIKNRKTEYFINSLEKDIIYTQQKAINESSVYRLTFNNEKGMYQIGTYNSNQVLNRPIPKHINIEGQAMELTIQFNQNGNISRAGTLYIYSGNAVYKMVFQLGKGKFYVAKQ</sequence>
<dbReference type="InterPro" id="IPR016785">
    <property type="entry name" value="ComGD"/>
</dbReference>
<evidence type="ECO:0008006" key="3">
    <source>
        <dbReference type="Google" id="ProtNLM"/>
    </source>
</evidence>
<dbReference type="GO" id="GO:0030420">
    <property type="term" value="P:establishment of competence for transformation"/>
    <property type="evidence" value="ECO:0007669"/>
    <property type="project" value="InterPro"/>
</dbReference>
<dbReference type="Gene3D" id="3.30.700.10">
    <property type="entry name" value="Glycoprotein, Type 4 Pilin"/>
    <property type="match status" value="1"/>
</dbReference>
<reference evidence="1 2" key="1">
    <citation type="submission" date="2016-08" db="EMBL/GenBank/DDBJ databases">
        <title>Complete genome sequence of Fictibacillus arsenicus G25-54, a strain with toxicity to nematodes and a potential arsenic-resistance activity.</title>
        <authorList>
            <person name="Zheng Z."/>
        </authorList>
    </citation>
    <scope>NUCLEOTIDE SEQUENCE [LARGE SCALE GENOMIC DNA]</scope>
    <source>
        <strain evidence="1 2">G25-54</strain>
    </source>
</reference>
<protein>
    <recommendedName>
        <fullName evidence="3">Competence protein ComG</fullName>
    </recommendedName>
</protein>
<dbReference type="Proteomes" id="UP000077412">
    <property type="component" value="Chromosome"/>
</dbReference>
<organism evidence="1 2">
    <name type="scientific">Fictibacillus arsenicus</name>
    <dbReference type="NCBI Taxonomy" id="255247"/>
    <lineage>
        <taxon>Bacteria</taxon>
        <taxon>Bacillati</taxon>
        <taxon>Bacillota</taxon>
        <taxon>Bacilli</taxon>
        <taxon>Bacillales</taxon>
        <taxon>Fictibacillaceae</taxon>
        <taxon>Fictibacillus</taxon>
    </lineage>
</organism>
<evidence type="ECO:0000313" key="2">
    <source>
        <dbReference type="Proteomes" id="UP000077412"/>
    </source>
</evidence>
<dbReference type="NCBIfam" id="NF040982">
    <property type="entry name" value="ComGD"/>
    <property type="match status" value="1"/>
</dbReference>
<name>A0A1B1Z5X6_9BACL</name>
<dbReference type="STRING" id="255247.ABE41_012735"/>
<proteinExistence type="predicted"/>
<dbReference type="AlphaFoldDB" id="A0A1B1Z5X6"/>
<gene>
    <name evidence="1" type="ORF">ABE41_012735</name>
</gene>
<dbReference type="InterPro" id="IPR045584">
    <property type="entry name" value="Pilin-like"/>
</dbReference>